<keyword evidence="2" id="KW-1185">Reference proteome</keyword>
<sequence>MNEYTAWREGLKKLNIPKWDDLPNIELYMDQVVAYVNTVLEPLPMPPITPAMVNNYVKKQVLMAPKKKKYQAMQIADIIIISMLKPVFSIEEIRAAIDQITVNDFPKNAYDTFVDALEDRFNGIMDTDFADDNLSLQLMRNAANIIYNKMEAEHLLDVLSRRTPVKTAPLKK</sequence>
<dbReference type="RefSeq" id="WP_070229352.1">
    <property type="nucleotide sequence ID" value="NZ_BJYO01000003.1"/>
</dbReference>
<evidence type="ECO:0000313" key="2">
    <source>
        <dbReference type="Proteomes" id="UP000254912"/>
    </source>
</evidence>
<reference evidence="1 2" key="1">
    <citation type="submission" date="2018-07" db="EMBL/GenBank/DDBJ databases">
        <title>Genomic Encyclopedia of Type Strains, Phase III (KMG-III): the genomes of soil and plant-associated and newly described type strains.</title>
        <authorList>
            <person name="Whitman W."/>
        </authorList>
    </citation>
    <scope>NUCLEOTIDE SEQUENCE [LARGE SCALE GENOMIC DNA]</scope>
    <source>
        <strain evidence="1 2">CECT 7031</strain>
    </source>
</reference>
<evidence type="ECO:0000313" key="1">
    <source>
        <dbReference type="EMBL" id="RDL06648.1"/>
    </source>
</evidence>
<dbReference type="AlphaFoldDB" id="A0A288QRY0"/>
<dbReference type="PANTHER" id="PTHR40056:SF1">
    <property type="entry name" value="DUF1836 DOMAIN-CONTAINING PROTEIN"/>
    <property type="match status" value="1"/>
</dbReference>
<name>A0A288QRY0_9LACO</name>
<dbReference type="InterPro" id="IPR014975">
    <property type="entry name" value="DUF1836"/>
</dbReference>
<dbReference type="Pfam" id="PF08876">
    <property type="entry name" value="DUF1836"/>
    <property type="match status" value="1"/>
</dbReference>
<comment type="caution">
    <text evidence="1">The sequence shown here is derived from an EMBL/GenBank/DDBJ whole genome shotgun (WGS) entry which is preliminary data.</text>
</comment>
<accession>A0A288QRY0</accession>
<dbReference type="KEGG" id="wso:WSWS_00016"/>
<organism evidence="1 2">
    <name type="scientific">Weissella soli</name>
    <dbReference type="NCBI Taxonomy" id="155866"/>
    <lineage>
        <taxon>Bacteria</taxon>
        <taxon>Bacillati</taxon>
        <taxon>Bacillota</taxon>
        <taxon>Bacilli</taxon>
        <taxon>Lactobacillales</taxon>
        <taxon>Lactobacillaceae</taxon>
        <taxon>Weissella</taxon>
    </lineage>
</organism>
<proteinExistence type="predicted"/>
<dbReference type="Proteomes" id="UP000254912">
    <property type="component" value="Unassembled WGS sequence"/>
</dbReference>
<gene>
    <name evidence="1" type="ORF">DFP99_1036</name>
</gene>
<dbReference type="GeneID" id="94545231"/>
<protein>
    <submittedName>
        <fullName evidence="1">Uncharacterized protein DUF1836</fullName>
    </submittedName>
</protein>
<dbReference type="EMBL" id="QRAS01000002">
    <property type="protein sequence ID" value="RDL06648.1"/>
    <property type="molecule type" value="Genomic_DNA"/>
</dbReference>
<dbReference type="PANTHER" id="PTHR40056">
    <property type="entry name" value="HYPOTHETICAL CYTOSOLIC PROTEIN"/>
    <property type="match status" value="1"/>
</dbReference>